<comment type="caution">
    <text evidence="2">The sequence shown here is derived from an EMBL/GenBank/DDBJ whole genome shotgun (WGS) entry which is preliminary data.</text>
</comment>
<dbReference type="EMBL" id="BMYJ01000006">
    <property type="protein sequence ID" value="GHC58742.1"/>
    <property type="molecule type" value="Genomic_DNA"/>
</dbReference>
<organism evidence="2 3">
    <name type="scientific">Neogemmobacter tilapiae</name>
    <dbReference type="NCBI Taxonomy" id="875041"/>
    <lineage>
        <taxon>Bacteria</taxon>
        <taxon>Pseudomonadati</taxon>
        <taxon>Pseudomonadota</taxon>
        <taxon>Alphaproteobacteria</taxon>
        <taxon>Rhodobacterales</taxon>
        <taxon>Paracoccaceae</taxon>
        <taxon>Neogemmobacter</taxon>
    </lineage>
</organism>
<name>A0A918WMH0_9RHOB</name>
<dbReference type="AlphaFoldDB" id="A0A918WMH0"/>
<feature type="transmembrane region" description="Helical" evidence="1">
    <location>
        <begin position="121"/>
        <end position="144"/>
    </location>
</feature>
<dbReference type="Proteomes" id="UP000638981">
    <property type="component" value="Unassembled WGS sequence"/>
</dbReference>
<evidence type="ECO:0000313" key="2">
    <source>
        <dbReference type="EMBL" id="GHC58742.1"/>
    </source>
</evidence>
<evidence type="ECO:0000313" key="3">
    <source>
        <dbReference type="Proteomes" id="UP000638981"/>
    </source>
</evidence>
<keyword evidence="3" id="KW-1185">Reference proteome</keyword>
<reference evidence="2" key="2">
    <citation type="submission" date="2020-09" db="EMBL/GenBank/DDBJ databases">
        <authorList>
            <person name="Sun Q."/>
            <person name="Kim S."/>
        </authorList>
    </citation>
    <scope>NUCLEOTIDE SEQUENCE</scope>
    <source>
        <strain evidence="2">KCTC 23310</strain>
    </source>
</reference>
<keyword evidence="1" id="KW-0812">Transmembrane</keyword>
<reference evidence="2" key="1">
    <citation type="journal article" date="2014" name="Int. J. Syst. Evol. Microbiol.">
        <title>Complete genome sequence of Corynebacterium casei LMG S-19264T (=DSM 44701T), isolated from a smear-ripened cheese.</title>
        <authorList>
            <consortium name="US DOE Joint Genome Institute (JGI-PGF)"/>
            <person name="Walter F."/>
            <person name="Albersmeier A."/>
            <person name="Kalinowski J."/>
            <person name="Ruckert C."/>
        </authorList>
    </citation>
    <scope>NUCLEOTIDE SEQUENCE</scope>
    <source>
        <strain evidence="2">KCTC 23310</strain>
    </source>
</reference>
<feature type="transmembrane region" description="Helical" evidence="1">
    <location>
        <begin position="94"/>
        <end position="115"/>
    </location>
</feature>
<gene>
    <name evidence="2" type="ORF">GCM10007315_23080</name>
</gene>
<evidence type="ECO:0000256" key="1">
    <source>
        <dbReference type="SAM" id="Phobius"/>
    </source>
</evidence>
<feature type="transmembrane region" description="Helical" evidence="1">
    <location>
        <begin position="47"/>
        <end position="73"/>
    </location>
</feature>
<keyword evidence="1" id="KW-0472">Membrane</keyword>
<sequence>MSFEERNAAVGIVISLIAWGLMISVLSQRQAAGVFDGADGPMLWARTVCWLIAACIAIGIALTVLATVLYAAVTGERSPSFEKDERDNQIGLRGLQVTLVVMSMGIVGSIGALAWGVTVVMALNLILASCALGDMAGTLVKLFLYRRGMAW</sequence>
<accession>A0A918WMH0</accession>
<proteinExistence type="predicted"/>
<keyword evidence="1" id="KW-1133">Transmembrane helix</keyword>
<dbReference type="RefSeq" id="WP_229804733.1">
    <property type="nucleotide sequence ID" value="NZ_BMYJ01000006.1"/>
</dbReference>
<feature type="transmembrane region" description="Helical" evidence="1">
    <location>
        <begin position="7"/>
        <end position="27"/>
    </location>
</feature>
<protein>
    <submittedName>
        <fullName evidence="2">Uncharacterized protein</fullName>
    </submittedName>
</protein>